<keyword evidence="1" id="KW-0732">Signal</keyword>
<dbReference type="AlphaFoldDB" id="A0A0D3RJR2"/>
<dbReference type="RefSeq" id="WP_141024600.1">
    <property type="nucleotide sequence ID" value="NZ_KP763470.1"/>
</dbReference>
<sequence>MKKIALVLALLSLPVYADIHVYECEMSVAEVKNDVIRNVAKANYGAMVVDSGEQFYVVRDERVLSSPFLTKRNGKLSGVGEDNLVYNKSGDVYGVHAKNVSYLFDDCKEVG</sequence>
<evidence type="ECO:0000256" key="1">
    <source>
        <dbReference type="SAM" id="SignalP"/>
    </source>
</evidence>
<organism evidence="2">
    <name type="scientific">Salmonella typhimurium</name>
    <dbReference type="NCBI Taxonomy" id="90371"/>
    <lineage>
        <taxon>Bacteria</taxon>
        <taxon>Pseudomonadati</taxon>
        <taxon>Pseudomonadota</taxon>
        <taxon>Gammaproteobacteria</taxon>
        <taxon>Enterobacterales</taxon>
        <taxon>Enterobacteriaceae</taxon>
        <taxon>Salmonella</taxon>
    </lineage>
</organism>
<geneLocation type="plasmid" evidence="2">
    <name>pSTM_Phi</name>
</geneLocation>
<accession>A0A0D3RJR2</accession>
<evidence type="ECO:0008006" key="3">
    <source>
        <dbReference type="Google" id="ProtNLM"/>
    </source>
</evidence>
<keyword evidence="2" id="KW-0614">Plasmid</keyword>
<name>A0A0D3RJR2_SALTM</name>
<evidence type="ECO:0000313" key="2">
    <source>
        <dbReference type="EMBL" id="AJS09911.1"/>
    </source>
</evidence>
<proteinExistence type="predicted"/>
<dbReference type="EMBL" id="KP763470">
    <property type="protein sequence ID" value="AJS09911.1"/>
    <property type="molecule type" value="Genomic_DNA"/>
</dbReference>
<protein>
    <recommendedName>
        <fullName evidence="3">C-type lysozyme inhibitor domain-containing protein</fullName>
    </recommendedName>
</protein>
<feature type="chain" id="PRO_5002266399" description="C-type lysozyme inhibitor domain-containing protein" evidence="1">
    <location>
        <begin position="18"/>
        <end position="111"/>
    </location>
</feature>
<feature type="signal peptide" evidence="1">
    <location>
        <begin position="1"/>
        <end position="17"/>
    </location>
</feature>
<reference evidence="2" key="1">
    <citation type="journal article" date="2015" name="FEMS Microbiol. Lett.">
        <title>Characterisation of a large novel phage-like plasmid in Salmonella enterica serovar Typhimurium.</title>
        <authorList>
            <person name="Octavia S."/>
            <person name="Sara J."/>
            <person name="Lan R."/>
        </authorList>
    </citation>
    <scope>NUCLEOTIDE SEQUENCE</scope>
    <source>
        <strain evidence="2">L946</strain>
        <plasmid evidence="2">pSTM_Phi</plasmid>
    </source>
</reference>